<protein>
    <recommendedName>
        <fullName evidence="3">HTH tetR-type domain-containing protein</fullName>
    </recommendedName>
</protein>
<dbReference type="InterPro" id="IPR036271">
    <property type="entry name" value="Tet_transcr_reg_TetR-rel_C_sf"/>
</dbReference>
<evidence type="ECO:0000256" key="2">
    <source>
        <dbReference type="PROSITE-ProRule" id="PRU00335"/>
    </source>
</evidence>
<feature type="DNA-binding region" description="H-T-H motif" evidence="2">
    <location>
        <begin position="39"/>
        <end position="58"/>
    </location>
</feature>
<evidence type="ECO:0000259" key="3">
    <source>
        <dbReference type="PROSITE" id="PS50977"/>
    </source>
</evidence>
<dbReference type="InterPro" id="IPR050109">
    <property type="entry name" value="HTH-type_TetR-like_transc_reg"/>
</dbReference>
<dbReference type="SUPFAM" id="SSF46689">
    <property type="entry name" value="Homeodomain-like"/>
    <property type="match status" value="1"/>
</dbReference>
<keyword evidence="1 2" id="KW-0238">DNA-binding</keyword>
<accession>A0A0R1NYE3</accession>
<dbReference type="PANTHER" id="PTHR30055">
    <property type="entry name" value="HTH-TYPE TRANSCRIPTIONAL REGULATOR RUTR"/>
    <property type="match status" value="1"/>
</dbReference>
<sequence length="211" mass="23877">MAEDIFENMLAKMDITQRQQAVLRASMELFATQGFNQTSTRQIAQKAGVAEGTVYKQFKTKQEILTAILTPVREFVIPQVTTEFTQEILVRQYPGLGDLVHEMILNRLQLVDNNRNFARLMCGSFLEQPRLRQEVAAAFTKQVAAPFLKIFEFYQNRGQIRADLATQSIVQLMISTLLGYTARMVLLDQHFDLQTAADEGTSLVMHGIANS</sequence>
<dbReference type="Gene3D" id="1.10.357.10">
    <property type="entry name" value="Tetracycline Repressor, domain 2"/>
    <property type="match status" value="1"/>
</dbReference>
<dbReference type="EMBL" id="AZEQ01000015">
    <property type="protein sequence ID" value="KRL24982.1"/>
    <property type="molecule type" value="Genomic_DNA"/>
</dbReference>
<dbReference type="Gene3D" id="1.10.10.60">
    <property type="entry name" value="Homeodomain-like"/>
    <property type="match status" value="1"/>
</dbReference>
<dbReference type="SUPFAM" id="SSF48498">
    <property type="entry name" value="Tetracyclin repressor-like, C-terminal domain"/>
    <property type="match status" value="1"/>
</dbReference>
<dbReference type="Pfam" id="PF00440">
    <property type="entry name" value="TetR_N"/>
    <property type="match status" value="1"/>
</dbReference>
<name>A0A0R1NYE3_LIMMU</name>
<evidence type="ECO:0000313" key="5">
    <source>
        <dbReference type="Proteomes" id="UP000050901"/>
    </source>
</evidence>
<dbReference type="PRINTS" id="PR00455">
    <property type="entry name" value="HTHTETR"/>
</dbReference>
<dbReference type="Proteomes" id="UP000050901">
    <property type="component" value="Unassembled WGS sequence"/>
</dbReference>
<reference evidence="4 5" key="1">
    <citation type="journal article" date="2015" name="Genome Announc.">
        <title>Expanding the biotechnology potential of lactobacilli through comparative genomics of 213 strains and associated genera.</title>
        <authorList>
            <person name="Sun Z."/>
            <person name="Harris H.M."/>
            <person name="McCann A."/>
            <person name="Guo C."/>
            <person name="Argimon S."/>
            <person name="Zhang W."/>
            <person name="Yang X."/>
            <person name="Jeffery I.B."/>
            <person name="Cooney J.C."/>
            <person name="Kagawa T.F."/>
            <person name="Liu W."/>
            <person name="Song Y."/>
            <person name="Salvetti E."/>
            <person name="Wrobel A."/>
            <person name="Rasinkangas P."/>
            <person name="Parkhill J."/>
            <person name="Rea M.C."/>
            <person name="O'Sullivan O."/>
            <person name="Ritari J."/>
            <person name="Douillard F.P."/>
            <person name="Paul Ross R."/>
            <person name="Yang R."/>
            <person name="Briner A.E."/>
            <person name="Felis G.E."/>
            <person name="de Vos W.M."/>
            <person name="Barrangou R."/>
            <person name="Klaenhammer T.R."/>
            <person name="Caufield P.W."/>
            <person name="Cui Y."/>
            <person name="Zhang H."/>
            <person name="O'Toole P.W."/>
        </authorList>
    </citation>
    <scope>NUCLEOTIDE SEQUENCE [LARGE SCALE GENOMIC DNA]</scope>
    <source>
        <strain evidence="4 5">DSM 13345</strain>
    </source>
</reference>
<organism evidence="4 5">
    <name type="scientific">Limosilactobacillus mucosae DSM 13345</name>
    <dbReference type="NCBI Taxonomy" id="1423771"/>
    <lineage>
        <taxon>Bacteria</taxon>
        <taxon>Bacillati</taxon>
        <taxon>Bacillota</taxon>
        <taxon>Bacilli</taxon>
        <taxon>Lactobacillales</taxon>
        <taxon>Lactobacillaceae</taxon>
        <taxon>Limosilactobacillus</taxon>
    </lineage>
</organism>
<dbReference type="InterPro" id="IPR001647">
    <property type="entry name" value="HTH_TetR"/>
</dbReference>
<evidence type="ECO:0000313" key="4">
    <source>
        <dbReference type="EMBL" id="KRL24982.1"/>
    </source>
</evidence>
<feature type="domain" description="HTH tetR-type" evidence="3">
    <location>
        <begin position="16"/>
        <end position="76"/>
    </location>
</feature>
<dbReference type="AlphaFoldDB" id="A0A0R1NYE3"/>
<dbReference type="PATRIC" id="fig|1423771.3.peg.655"/>
<gene>
    <name evidence="4" type="ORF">FC47_GL000648</name>
</gene>
<dbReference type="InterPro" id="IPR009057">
    <property type="entry name" value="Homeodomain-like_sf"/>
</dbReference>
<dbReference type="GO" id="GO:0003677">
    <property type="term" value="F:DNA binding"/>
    <property type="evidence" value="ECO:0007669"/>
    <property type="project" value="UniProtKB-UniRule"/>
</dbReference>
<comment type="caution">
    <text evidence="4">The sequence shown here is derived from an EMBL/GenBank/DDBJ whole genome shotgun (WGS) entry which is preliminary data.</text>
</comment>
<dbReference type="GO" id="GO:0006355">
    <property type="term" value="P:regulation of DNA-templated transcription"/>
    <property type="evidence" value="ECO:0007669"/>
    <property type="project" value="UniProtKB-ARBA"/>
</dbReference>
<evidence type="ECO:0000256" key="1">
    <source>
        <dbReference type="ARBA" id="ARBA00023125"/>
    </source>
</evidence>
<dbReference type="RefSeq" id="WP_006499943.1">
    <property type="nucleotide sequence ID" value="NZ_AZEQ01000015.1"/>
</dbReference>
<dbReference type="PROSITE" id="PS50977">
    <property type="entry name" value="HTH_TETR_2"/>
    <property type="match status" value="1"/>
</dbReference>
<proteinExistence type="predicted"/>